<accession>A0A3D8VHE5</accession>
<dbReference type="Gene3D" id="3.40.50.2300">
    <property type="match status" value="1"/>
</dbReference>
<evidence type="ECO:0000313" key="7">
    <source>
        <dbReference type="Proteomes" id="UP000256829"/>
    </source>
</evidence>
<dbReference type="GO" id="GO:0006355">
    <property type="term" value="P:regulation of DNA-templated transcription"/>
    <property type="evidence" value="ECO:0007669"/>
    <property type="project" value="InterPro"/>
</dbReference>
<dbReference type="EMBL" id="QTJR01000002">
    <property type="protein sequence ID" value="RDY68719.1"/>
    <property type="molecule type" value="Genomic_DNA"/>
</dbReference>
<keyword evidence="1" id="KW-0597">Phosphoprotein</keyword>
<dbReference type="GO" id="GO:0000156">
    <property type="term" value="F:phosphorelay response regulator activity"/>
    <property type="evidence" value="ECO:0007669"/>
    <property type="project" value="TreeGrafter"/>
</dbReference>
<evidence type="ECO:0000256" key="3">
    <source>
        <dbReference type="ARBA" id="ARBA00023015"/>
    </source>
</evidence>
<proteinExistence type="predicted"/>
<keyword evidence="3" id="KW-0805">Transcription regulation</keyword>
<dbReference type="Proteomes" id="UP000256829">
    <property type="component" value="Unassembled WGS sequence"/>
</dbReference>
<name>A0A3D8VHE5_9GAMM</name>
<protein>
    <submittedName>
        <fullName evidence="6">DNA-binding response regulator</fullName>
    </submittedName>
</protein>
<dbReference type="GO" id="GO:0000976">
    <property type="term" value="F:transcription cis-regulatory region binding"/>
    <property type="evidence" value="ECO:0007669"/>
    <property type="project" value="TreeGrafter"/>
</dbReference>
<keyword evidence="5" id="KW-0804">Transcription</keyword>
<dbReference type="RefSeq" id="WP_115841234.1">
    <property type="nucleotide sequence ID" value="NZ_CP046603.1"/>
</dbReference>
<dbReference type="OrthoDB" id="9802426at2"/>
<gene>
    <name evidence="6" type="ORF">DX912_04265</name>
</gene>
<evidence type="ECO:0000256" key="1">
    <source>
        <dbReference type="ARBA" id="ARBA00022553"/>
    </source>
</evidence>
<dbReference type="Pfam" id="PF00072">
    <property type="entry name" value="Response_reg"/>
    <property type="match status" value="1"/>
</dbReference>
<dbReference type="FunFam" id="3.40.50.2300:FF:000001">
    <property type="entry name" value="DNA-binding response regulator PhoB"/>
    <property type="match status" value="1"/>
</dbReference>
<dbReference type="InterPro" id="IPR016032">
    <property type="entry name" value="Sig_transdc_resp-reg_C-effctor"/>
</dbReference>
<dbReference type="InterPro" id="IPR001867">
    <property type="entry name" value="OmpR/PhoB-type_DNA-bd"/>
</dbReference>
<sequence>MKAAGGLILIVEDHMAIAEMVGEFLEARGYEVDFARDGADALRLTAENTYDAIILDRTLPRLDGLDVCRRIRAEQRRSTPVLMLTARDTLDDKVTGLEAGADDYLTKPFAIQELEARIAVLIRRGRKAMGGGVLRVADLVLDPEAMTVHRDGMELHLSPTGFQLLSILMRESPRVVSRQEIEREIWKGESPDSDTLRSHLYNLRKTIDRPFDNPLLHTMQTAGYKVADLSGSKTVRDSAPALAATPRYAEAAVSAH</sequence>
<dbReference type="SUPFAM" id="SSF46894">
    <property type="entry name" value="C-terminal effector domain of the bipartite response regulators"/>
    <property type="match status" value="1"/>
</dbReference>
<keyword evidence="7" id="KW-1185">Reference proteome</keyword>
<dbReference type="FunFam" id="1.10.10.10:FF:000058">
    <property type="entry name" value="DNA-binding response OmpR family regulator"/>
    <property type="match status" value="1"/>
</dbReference>
<organism evidence="6 7">
    <name type="scientific">Lysobacter soli</name>
    <dbReference type="NCBI Taxonomy" id="453783"/>
    <lineage>
        <taxon>Bacteria</taxon>
        <taxon>Pseudomonadati</taxon>
        <taxon>Pseudomonadota</taxon>
        <taxon>Gammaproteobacteria</taxon>
        <taxon>Lysobacterales</taxon>
        <taxon>Lysobacteraceae</taxon>
        <taxon>Lysobacter</taxon>
    </lineage>
</organism>
<dbReference type="SMART" id="SM00448">
    <property type="entry name" value="REC"/>
    <property type="match status" value="1"/>
</dbReference>
<keyword evidence="4 6" id="KW-0238">DNA-binding</keyword>
<dbReference type="PROSITE" id="PS51755">
    <property type="entry name" value="OMPR_PHOB"/>
    <property type="match status" value="1"/>
</dbReference>
<reference evidence="6 7" key="1">
    <citation type="submission" date="2018-08" db="EMBL/GenBank/DDBJ databases">
        <title>Lysobacter soli KCTC 22011, whole genome shotgun sequence.</title>
        <authorList>
            <person name="Zhang X."/>
            <person name="Feng G."/>
            <person name="Zhu H."/>
        </authorList>
    </citation>
    <scope>NUCLEOTIDE SEQUENCE [LARGE SCALE GENOMIC DNA]</scope>
    <source>
        <strain evidence="6 7">KCTC 22011</strain>
    </source>
</reference>
<dbReference type="PANTHER" id="PTHR48111:SF22">
    <property type="entry name" value="REGULATOR OF RPOS"/>
    <property type="match status" value="1"/>
</dbReference>
<dbReference type="PANTHER" id="PTHR48111">
    <property type="entry name" value="REGULATOR OF RPOS"/>
    <property type="match status" value="1"/>
</dbReference>
<comment type="caution">
    <text evidence="6">The sequence shown here is derived from an EMBL/GenBank/DDBJ whole genome shotgun (WGS) entry which is preliminary data.</text>
</comment>
<dbReference type="CDD" id="cd00383">
    <property type="entry name" value="trans_reg_C"/>
    <property type="match status" value="1"/>
</dbReference>
<dbReference type="GO" id="GO:0032993">
    <property type="term" value="C:protein-DNA complex"/>
    <property type="evidence" value="ECO:0007669"/>
    <property type="project" value="TreeGrafter"/>
</dbReference>
<evidence type="ECO:0000313" key="6">
    <source>
        <dbReference type="EMBL" id="RDY68719.1"/>
    </source>
</evidence>
<dbReference type="Gene3D" id="1.10.10.10">
    <property type="entry name" value="Winged helix-like DNA-binding domain superfamily/Winged helix DNA-binding domain"/>
    <property type="match status" value="1"/>
</dbReference>
<evidence type="ECO:0000256" key="2">
    <source>
        <dbReference type="ARBA" id="ARBA00023012"/>
    </source>
</evidence>
<dbReference type="AlphaFoldDB" id="A0A3D8VHE5"/>
<dbReference type="PROSITE" id="PS50110">
    <property type="entry name" value="RESPONSE_REGULATORY"/>
    <property type="match status" value="1"/>
</dbReference>
<dbReference type="CDD" id="cd17574">
    <property type="entry name" value="REC_OmpR"/>
    <property type="match status" value="1"/>
</dbReference>
<dbReference type="Gene3D" id="6.10.250.690">
    <property type="match status" value="1"/>
</dbReference>
<dbReference type="InterPro" id="IPR001789">
    <property type="entry name" value="Sig_transdc_resp-reg_receiver"/>
</dbReference>
<keyword evidence="2" id="KW-0902">Two-component regulatory system</keyword>
<dbReference type="GO" id="GO:0005829">
    <property type="term" value="C:cytosol"/>
    <property type="evidence" value="ECO:0007669"/>
    <property type="project" value="TreeGrafter"/>
</dbReference>
<dbReference type="InterPro" id="IPR036388">
    <property type="entry name" value="WH-like_DNA-bd_sf"/>
</dbReference>
<dbReference type="InterPro" id="IPR039420">
    <property type="entry name" value="WalR-like"/>
</dbReference>
<evidence type="ECO:0000256" key="5">
    <source>
        <dbReference type="ARBA" id="ARBA00023163"/>
    </source>
</evidence>
<dbReference type="SUPFAM" id="SSF52172">
    <property type="entry name" value="CheY-like"/>
    <property type="match status" value="1"/>
</dbReference>
<dbReference type="InterPro" id="IPR011006">
    <property type="entry name" value="CheY-like_superfamily"/>
</dbReference>
<dbReference type="Pfam" id="PF00486">
    <property type="entry name" value="Trans_reg_C"/>
    <property type="match status" value="1"/>
</dbReference>
<evidence type="ECO:0000256" key="4">
    <source>
        <dbReference type="ARBA" id="ARBA00023125"/>
    </source>
</evidence>
<dbReference type="SMART" id="SM00862">
    <property type="entry name" value="Trans_reg_C"/>
    <property type="match status" value="1"/>
</dbReference>